<dbReference type="Proteomes" id="UP000216052">
    <property type="component" value="Chromosome"/>
</dbReference>
<reference evidence="1" key="1">
    <citation type="submission" date="2024-05" db="EMBL/GenBank/DDBJ databases">
        <title>Isolation and characterization of Sporomusa carbonis sp. nov., a carboxydotrophic hydrogenogen in the genus of Sporomusa isolated from a charcoal burning pile.</title>
        <authorList>
            <person name="Boeer T."/>
            <person name="Rosenbaum F."/>
            <person name="Eysell L."/>
            <person name="Mueller V."/>
            <person name="Daniel R."/>
            <person name="Poehlein A."/>
        </authorList>
    </citation>
    <scope>NUCLEOTIDE SEQUENCE [LARGE SCALE GENOMIC DNA]</scope>
    <source>
        <strain evidence="1">DSM 3132</strain>
    </source>
</reference>
<gene>
    <name evidence="1" type="ORF">SPACI_028320</name>
</gene>
<proteinExistence type="predicted"/>
<organism evidence="1 2">
    <name type="scientific">Sporomusa acidovorans (strain ATCC 49682 / DSM 3132 / Mol)</name>
    <dbReference type="NCBI Taxonomy" id="1123286"/>
    <lineage>
        <taxon>Bacteria</taxon>
        <taxon>Bacillati</taxon>
        <taxon>Bacillota</taxon>
        <taxon>Negativicutes</taxon>
        <taxon>Selenomonadales</taxon>
        <taxon>Sporomusaceae</taxon>
        <taxon>Sporomusa</taxon>
    </lineage>
</organism>
<dbReference type="EMBL" id="CP155571">
    <property type="protein sequence ID" value="XFO72779.1"/>
    <property type="molecule type" value="Genomic_DNA"/>
</dbReference>
<sequence length="55" mass="6455">MKTQISQCTILKKKCQYTPTKGRTSNHAKPYPRQINGEEISIYQALERYMSKYSL</sequence>
<keyword evidence="2" id="KW-1185">Reference proteome</keyword>
<name>A0ABZ3J402_SPOA4</name>
<evidence type="ECO:0000313" key="1">
    <source>
        <dbReference type="EMBL" id="XFO72779.1"/>
    </source>
</evidence>
<protein>
    <submittedName>
        <fullName evidence="1">Uncharacterized protein</fullName>
    </submittedName>
</protein>
<evidence type="ECO:0000313" key="2">
    <source>
        <dbReference type="Proteomes" id="UP000216052"/>
    </source>
</evidence>
<accession>A0ABZ3J402</accession>